<comment type="similarity">
    <text evidence="1">Belongs to the bacterial reverse transcriptase family.</text>
</comment>
<feature type="region of interest" description="Disordered" evidence="2">
    <location>
        <begin position="100"/>
        <end position="121"/>
    </location>
</feature>
<evidence type="ECO:0000259" key="3">
    <source>
        <dbReference type="Pfam" id="PF13655"/>
    </source>
</evidence>
<evidence type="ECO:0000256" key="1">
    <source>
        <dbReference type="ARBA" id="ARBA00034120"/>
    </source>
</evidence>
<protein>
    <recommendedName>
        <fullName evidence="3">Reverse transcriptase N-terminal domain-containing protein</fullName>
    </recommendedName>
</protein>
<sequence length="121" mass="14040">MYEWNTINWTKVQRNVFKLQKRIYQASMRGDIISMRKLQKLLLKSNAAKLLAVRKVTQDNQGKKTAGVDGVRKLTPVQRMKLSNQDLLEAKVKPTRRIWIPKPNSDEKRPLGIPIMKDRAA</sequence>
<dbReference type="PANTHER" id="PTHR34047">
    <property type="entry name" value="NUCLEAR INTRON MATURASE 1, MITOCHONDRIAL-RELATED"/>
    <property type="match status" value="1"/>
</dbReference>
<evidence type="ECO:0000313" key="4">
    <source>
        <dbReference type="EMBL" id="GGI51093.1"/>
    </source>
</evidence>
<comment type="caution">
    <text evidence="4">The sequence shown here is derived from an EMBL/GenBank/DDBJ whole genome shotgun (WGS) entry which is preliminary data.</text>
</comment>
<name>A0A917N1Q7_9SPHI</name>
<dbReference type="InterPro" id="IPR051083">
    <property type="entry name" value="GrpII_Intron_Splice-Mob/Def"/>
</dbReference>
<dbReference type="PANTHER" id="PTHR34047:SF10">
    <property type="entry name" value="GROUP II INTRON-ASSOCIATED OPEN READING FRAME"/>
    <property type="match status" value="1"/>
</dbReference>
<dbReference type="EMBL" id="BMDO01000006">
    <property type="protein sequence ID" value="GGI51093.1"/>
    <property type="molecule type" value="Genomic_DNA"/>
</dbReference>
<feature type="compositionally biased region" description="Basic and acidic residues" evidence="2">
    <location>
        <begin position="104"/>
        <end position="121"/>
    </location>
</feature>
<dbReference type="Pfam" id="PF13655">
    <property type="entry name" value="RVT_N"/>
    <property type="match status" value="1"/>
</dbReference>
<gene>
    <name evidence="4" type="ORF">GCM10011425_23050</name>
</gene>
<proteinExistence type="inferred from homology"/>
<keyword evidence="5" id="KW-1185">Reference proteome</keyword>
<feature type="domain" description="Reverse transcriptase N-terminal" evidence="3">
    <location>
        <begin position="4"/>
        <end position="84"/>
    </location>
</feature>
<organism evidence="4 5">
    <name type="scientific">Mucilaginibacter galii</name>
    <dbReference type="NCBI Taxonomy" id="2005073"/>
    <lineage>
        <taxon>Bacteria</taxon>
        <taxon>Pseudomonadati</taxon>
        <taxon>Bacteroidota</taxon>
        <taxon>Sphingobacteriia</taxon>
        <taxon>Sphingobacteriales</taxon>
        <taxon>Sphingobacteriaceae</taxon>
        <taxon>Mucilaginibacter</taxon>
    </lineage>
</organism>
<evidence type="ECO:0000313" key="5">
    <source>
        <dbReference type="Proteomes" id="UP000662074"/>
    </source>
</evidence>
<dbReference type="InterPro" id="IPR025960">
    <property type="entry name" value="RVT_N"/>
</dbReference>
<dbReference type="Proteomes" id="UP000662074">
    <property type="component" value="Unassembled WGS sequence"/>
</dbReference>
<reference evidence="4" key="1">
    <citation type="journal article" date="2014" name="Int. J. Syst. Evol. Microbiol.">
        <title>Complete genome sequence of Corynebacterium casei LMG S-19264T (=DSM 44701T), isolated from a smear-ripened cheese.</title>
        <authorList>
            <consortium name="US DOE Joint Genome Institute (JGI-PGF)"/>
            <person name="Walter F."/>
            <person name="Albersmeier A."/>
            <person name="Kalinowski J."/>
            <person name="Ruckert C."/>
        </authorList>
    </citation>
    <scope>NUCLEOTIDE SEQUENCE</scope>
    <source>
        <strain evidence="4">CCM 8711</strain>
    </source>
</reference>
<accession>A0A917N1Q7</accession>
<evidence type="ECO:0000256" key="2">
    <source>
        <dbReference type="SAM" id="MobiDB-lite"/>
    </source>
</evidence>
<reference evidence="4" key="2">
    <citation type="submission" date="2020-09" db="EMBL/GenBank/DDBJ databases">
        <authorList>
            <person name="Sun Q."/>
            <person name="Sedlacek I."/>
        </authorList>
    </citation>
    <scope>NUCLEOTIDE SEQUENCE</scope>
    <source>
        <strain evidence="4">CCM 8711</strain>
    </source>
</reference>
<dbReference type="AlphaFoldDB" id="A0A917N1Q7"/>